<keyword evidence="2" id="KW-1185">Reference proteome</keyword>
<evidence type="ECO:0008006" key="3">
    <source>
        <dbReference type="Google" id="ProtNLM"/>
    </source>
</evidence>
<name>A0A1K2IR01_9FLAO</name>
<organism evidence="1 2">
    <name type="scientific">Chryseobacterium limigenitum</name>
    <dbReference type="NCBI Taxonomy" id="1612149"/>
    <lineage>
        <taxon>Bacteria</taxon>
        <taxon>Pseudomonadati</taxon>
        <taxon>Bacteroidota</taxon>
        <taxon>Flavobacteriia</taxon>
        <taxon>Flavobacteriales</taxon>
        <taxon>Weeksellaceae</taxon>
        <taxon>Chryseobacterium group</taxon>
        <taxon>Chryseobacterium</taxon>
    </lineage>
</organism>
<proteinExistence type="predicted"/>
<accession>A0A1K2IR01</accession>
<protein>
    <recommendedName>
        <fullName evidence="3">Bacteriocin-type signal sequence-containing protein</fullName>
    </recommendedName>
</protein>
<dbReference type="EMBL" id="FPKW01000007">
    <property type="protein sequence ID" value="SFZ94682.1"/>
    <property type="molecule type" value="Genomic_DNA"/>
</dbReference>
<reference evidence="2" key="1">
    <citation type="submission" date="2016-10" db="EMBL/GenBank/DDBJ databases">
        <authorList>
            <person name="Varghese N."/>
            <person name="Submissions S."/>
        </authorList>
    </citation>
    <scope>NUCLEOTIDE SEQUENCE [LARGE SCALE GENOMIC DNA]</scope>
    <source>
        <strain evidence="2">SUR2</strain>
    </source>
</reference>
<sequence length="56" mass="6079">MKNMKNLKKLLKSDLKKINGGNAPDCPAGTTACYIPPKNGLPSRWKCLSDTMECPG</sequence>
<evidence type="ECO:0000313" key="2">
    <source>
        <dbReference type="Proteomes" id="UP000182034"/>
    </source>
</evidence>
<dbReference type="AlphaFoldDB" id="A0A1K2IR01"/>
<gene>
    <name evidence="1" type="ORF">SAMN05216324_107159</name>
</gene>
<evidence type="ECO:0000313" key="1">
    <source>
        <dbReference type="EMBL" id="SFZ94682.1"/>
    </source>
</evidence>
<dbReference type="Proteomes" id="UP000182034">
    <property type="component" value="Unassembled WGS sequence"/>
</dbReference>